<dbReference type="WBParaSite" id="ECPE_0001828401-mRNA-1">
    <property type="protein sequence ID" value="ECPE_0001828401-mRNA-1"/>
    <property type="gene ID" value="ECPE_0001828401"/>
</dbReference>
<evidence type="ECO:0000313" key="2">
    <source>
        <dbReference type="Proteomes" id="UP000272942"/>
    </source>
</evidence>
<organism evidence="3">
    <name type="scientific">Echinostoma caproni</name>
    <dbReference type="NCBI Taxonomy" id="27848"/>
    <lineage>
        <taxon>Eukaryota</taxon>
        <taxon>Metazoa</taxon>
        <taxon>Spiralia</taxon>
        <taxon>Lophotrochozoa</taxon>
        <taxon>Platyhelminthes</taxon>
        <taxon>Trematoda</taxon>
        <taxon>Digenea</taxon>
        <taxon>Plagiorchiida</taxon>
        <taxon>Echinostomata</taxon>
        <taxon>Echinostomatoidea</taxon>
        <taxon>Echinostomatidae</taxon>
        <taxon>Echinostoma</taxon>
    </lineage>
</organism>
<sequence>MAINNYILQMKMNREEKVQTKLDLTYKVDDAGSPMKLTGAEGLPVSLLTSLKMRATS</sequence>
<reference evidence="1 2" key="2">
    <citation type="submission" date="2018-11" db="EMBL/GenBank/DDBJ databases">
        <authorList>
            <consortium name="Pathogen Informatics"/>
        </authorList>
    </citation>
    <scope>NUCLEOTIDE SEQUENCE [LARGE SCALE GENOMIC DNA]</scope>
    <source>
        <strain evidence="1 2">Egypt</strain>
    </source>
</reference>
<dbReference type="Proteomes" id="UP000272942">
    <property type="component" value="Unassembled WGS sequence"/>
</dbReference>
<dbReference type="EMBL" id="UZAN01076023">
    <property type="protein sequence ID" value="VDP95885.1"/>
    <property type="molecule type" value="Genomic_DNA"/>
</dbReference>
<keyword evidence="2" id="KW-1185">Reference proteome</keyword>
<gene>
    <name evidence="1" type="ORF">ECPE_LOCUS18234</name>
</gene>
<name>A0A183BG99_9TREM</name>
<dbReference type="AlphaFoldDB" id="A0A183BG99"/>
<protein>
    <submittedName>
        <fullName evidence="3">Aconitate hydratase</fullName>
    </submittedName>
</protein>
<reference evidence="3" key="1">
    <citation type="submission" date="2016-06" db="UniProtKB">
        <authorList>
            <consortium name="WormBaseParasite"/>
        </authorList>
    </citation>
    <scope>IDENTIFICATION</scope>
</reference>
<evidence type="ECO:0000313" key="1">
    <source>
        <dbReference type="EMBL" id="VDP95885.1"/>
    </source>
</evidence>
<accession>A0A183BG99</accession>
<proteinExistence type="predicted"/>
<evidence type="ECO:0000313" key="3">
    <source>
        <dbReference type="WBParaSite" id="ECPE_0001828401-mRNA-1"/>
    </source>
</evidence>